<feature type="transmembrane region" description="Helical" evidence="1">
    <location>
        <begin position="92"/>
        <end position="110"/>
    </location>
</feature>
<keyword evidence="1" id="KW-1133">Transmembrane helix</keyword>
<dbReference type="EMBL" id="SZYD01000018">
    <property type="protein sequence ID" value="KAD2804672.1"/>
    <property type="molecule type" value="Genomic_DNA"/>
</dbReference>
<comment type="caution">
    <text evidence="2">The sequence shown here is derived from an EMBL/GenBank/DDBJ whole genome shotgun (WGS) entry which is preliminary data.</text>
</comment>
<gene>
    <name evidence="2" type="ORF">E3N88_38049</name>
</gene>
<organism evidence="2 3">
    <name type="scientific">Mikania micrantha</name>
    <name type="common">bitter vine</name>
    <dbReference type="NCBI Taxonomy" id="192012"/>
    <lineage>
        <taxon>Eukaryota</taxon>
        <taxon>Viridiplantae</taxon>
        <taxon>Streptophyta</taxon>
        <taxon>Embryophyta</taxon>
        <taxon>Tracheophyta</taxon>
        <taxon>Spermatophyta</taxon>
        <taxon>Magnoliopsida</taxon>
        <taxon>eudicotyledons</taxon>
        <taxon>Gunneridae</taxon>
        <taxon>Pentapetalae</taxon>
        <taxon>asterids</taxon>
        <taxon>campanulids</taxon>
        <taxon>Asterales</taxon>
        <taxon>Asteraceae</taxon>
        <taxon>Asteroideae</taxon>
        <taxon>Heliantheae alliance</taxon>
        <taxon>Eupatorieae</taxon>
        <taxon>Mikania</taxon>
    </lineage>
</organism>
<evidence type="ECO:0000256" key="1">
    <source>
        <dbReference type="SAM" id="Phobius"/>
    </source>
</evidence>
<accession>A0A5N6LVB8</accession>
<keyword evidence="1" id="KW-0472">Membrane</keyword>
<evidence type="ECO:0000313" key="3">
    <source>
        <dbReference type="Proteomes" id="UP000326396"/>
    </source>
</evidence>
<dbReference type="AlphaFoldDB" id="A0A5N6LVB8"/>
<sequence>MSESSSKEIGSSLVLDSVSVVAKVVDVVVMGEDGIVRVSLLEGRPWKIWQVKGRFNCKPFRKPGIPVETGVWRKTCNKKGAKKLKDRIRSQSTPLITSVSMTLIAFFIIHDINFYDFDAYFDNIFW</sequence>
<reference evidence="2 3" key="1">
    <citation type="submission" date="2019-05" db="EMBL/GenBank/DDBJ databases">
        <title>Mikania micrantha, genome provides insights into the molecular mechanism of rapid growth.</title>
        <authorList>
            <person name="Liu B."/>
        </authorList>
    </citation>
    <scope>NUCLEOTIDE SEQUENCE [LARGE SCALE GENOMIC DNA]</scope>
    <source>
        <strain evidence="2">NLD-2019</strain>
        <tissue evidence="2">Leaf</tissue>
    </source>
</reference>
<name>A0A5N6LVB8_9ASTR</name>
<protein>
    <submittedName>
        <fullName evidence="2">Uncharacterized protein</fullName>
    </submittedName>
</protein>
<keyword evidence="3" id="KW-1185">Reference proteome</keyword>
<dbReference type="Proteomes" id="UP000326396">
    <property type="component" value="Linkage Group LG8"/>
</dbReference>
<evidence type="ECO:0000313" key="2">
    <source>
        <dbReference type="EMBL" id="KAD2804672.1"/>
    </source>
</evidence>
<keyword evidence="1" id="KW-0812">Transmembrane</keyword>
<proteinExistence type="predicted"/>